<evidence type="ECO:0000313" key="2">
    <source>
        <dbReference type="Proteomes" id="UP000198967"/>
    </source>
</evidence>
<reference evidence="1 2" key="1">
    <citation type="submission" date="2016-10" db="EMBL/GenBank/DDBJ databases">
        <authorList>
            <person name="de Groot N.N."/>
        </authorList>
    </citation>
    <scope>NUCLEOTIDE SEQUENCE [LARGE SCALE GENOMIC DNA]</scope>
    <source>
        <strain evidence="1 2">CGMCC 4.3143</strain>
    </source>
</reference>
<keyword evidence="1" id="KW-0808">Transferase</keyword>
<gene>
    <name evidence="1" type="ORF">SAMN05216377_105116</name>
</gene>
<dbReference type="SMART" id="SM00882">
    <property type="entry name" value="CoA_trans"/>
    <property type="match status" value="1"/>
</dbReference>
<dbReference type="InterPro" id="IPR037171">
    <property type="entry name" value="NagB/RpiA_transferase-like"/>
</dbReference>
<dbReference type="InterPro" id="IPR004165">
    <property type="entry name" value="CoA_trans_fam_I"/>
</dbReference>
<dbReference type="AlphaFoldDB" id="A0A1G7LKQ1"/>
<accession>A0A1G7LKQ1</accession>
<keyword evidence="2" id="KW-1185">Reference proteome</keyword>
<dbReference type="SUPFAM" id="SSF100950">
    <property type="entry name" value="NagB/RpiA/CoA transferase-like"/>
    <property type="match status" value="1"/>
</dbReference>
<sequence length="210" mass="21695">MALAEVVDALVPDGSTVAWEGVPVAVARALLRRRGLTLVSTAPGVSGDLLVGAGCVDRLVTSAVAGPRIQAALRSGLALEEHTATGMAAAYDAGAAGLPCGLLRGYTGTDLAAVTRVATVRCPFTGEQLAAVPALTPDVAIVHAPRADRISPDRLPPLYAARRALVVVDEDGGEAPWFAEVVRAEPDEDGWAELLADRARFTAWLAQARA</sequence>
<protein>
    <submittedName>
        <fullName evidence="1">Glutaconate CoA-transferase subunit A</fullName>
    </submittedName>
</protein>
<dbReference type="EMBL" id="FNBE01000005">
    <property type="protein sequence ID" value="SDF50117.1"/>
    <property type="molecule type" value="Genomic_DNA"/>
</dbReference>
<proteinExistence type="predicted"/>
<dbReference type="Gene3D" id="3.40.1080.10">
    <property type="entry name" value="Glutaconate Coenzyme A-transferase"/>
    <property type="match status" value="1"/>
</dbReference>
<dbReference type="GO" id="GO:0008410">
    <property type="term" value="F:CoA-transferase activity"/>
    <property type="evidence" value="ECO:0007669"/>
    <property type="project" value="InterPro"/>
</dbReference>
<organism evidence="1 2">
    <name type="scientific">Pseudonocardia oroxyli</name>
    <dbReference type="NCBI Taxonomy" id="366584"/>
    <lineage>
        <taxon>Bacteria</taxon>
        <taxon>Bacillati</taxon>
        <taxon>Actinomycetota</taxon>
        <taxon>Actinomycetes</taxon>
        <taxon>Pseudonocardiales</taxon>
        <taxon>Pseudonocardiaceae</taxon>
        <taxon>Pseudonocardia</taxon>
    </lineage>
</organism>
<dbReference type="RefSeq" id="WP_176921250.1">
    <property type="nucleotide sequence ID" value="NZ_FNBE01000005.1"/>
</dbReference>
<dbReference type="Proteomes" id="UP000198967">
    <property type="component" value="Unassembled WGS sequence"/>
</dbReference>
<dbReference type="STRING" id="366584.SAMN05216377_105116"/>
<evidence type="ECO:0000313" key="1">
    <source>
        <dbReference type="EMBL" id="SDF50117.1"/>
    </source>
</evidence>
<name>A0A1G7LKQ1_PSEOR</name>
<dbReference type="Pfam" id="PF01144">
    <property type="entry name" value="CoA_trans"/>
    <property type="match status" value="1"/>
</dbReference>